<dbReference type="InterPro" id="IPR001867">
    <property type="entry name" value="OmpR/PhoB-type_DNA-bd"/>
</dbReference>
<evidence type="ECO:0000256" key="5">
    <source>
        <dbReference type="ARBA" id="ARBA00023163"/>
    </source>
</evidence>
<reference evidence="10 11" key="1">
    <citation type="submission" date="2022-10" db="EMBL/GenBank/DDBJ databases">
        <authorList>
            <person name="Xie J."/>
            <person name="Shen N."/>
        </authorList>
    </citation>
    <scope>NUCLEOTIDE SEQUENCE [LARGE SCALE GENOMIC DNA]</scope>
    <source>
        <strain evidence="10 11">DSM 41681</strain>
    </source>
</reference>
<gene>
    <name evidence="10" type="ORF">OKJ48_33355</name>
</gene>
<dbReference type="Pfam" id="PF03704">
    <property type="entry name" value="BTAD"/>
    <property type="match status" value="1"/>
</dbReference>
<dbReference type="SUPFAM" id="SSF52540">
    <property type="entry name" value="P-loop containing nucleoside triphosphate hydrolases"/>
    <property type="match status" value="1"/>
</dbReference>
<dbReference type="Gene3D" id="1.10.10.10">
    <property type="entry name" value="Winged helix-like DNA-binding domain superfamily/Winged helix DNA-binding domain"/>
    <property type="match status" value="2"/>
</dbReference>
<dbReference type="InterPro" id="IPR027417">
    <property type="entry name" value="P-loop_NTPase"/>
</dbReference>
<evidence type="ECO:0000256" key="6">
    <source>
        <dbReference type="PROSITE-ProRule" id="PRU00339"/>
    </source>
</evidence>
<dbReference type="PANTHER" id="PTHR35807">
    <property type="entry name" value="TRANSCRIPTIONAL REGULATOR REDD-RELATED"/>
    <property type="match status" value="1"/>
</dbReference>
<name>A0ABU6CK29_9ACTN</name>
<dbReference type="Gene3D" id="1.25.40.10">
    <property type="entry name" value="Tetratricopeptide repeat domain"/>
    <property type="match status" value="3"/>
</dbReference>
<dbReference type="InterPro" id="IPR016032">
    <property type="entry name" value="Sig_transdc_resp-reg_C-effctor"/>
</dbReference>
<feature type="repeat" description="TPR" evidence="6">
    <location>
        <begin position="808"/>
        <end position="841"/>
    </location>
</feature>
<dbReference type="PANTHER" id="PTHR35807:SF1">
    <property type="entry name" value="TRANSCRIPTIONAL REGULATOR REDD"/>
    <property type="match status" value="1"/>
</dbReference>
<dbReference type="SUPFAM" id="SSF48452">
    <property type="entry name" value="TPR-like"/>
    <property type="match status" value="3"/>
</dbReference>
<proteinExistence type="inferred from homology"/>
<feature type="region of interest" description="Disordered" evidence="8">
    <location>
        <begin position="286"/>
        <end position="312"/>
    </location>
</feature>
<evidence type="ECO:0000256" key="4">
    <source>
        <dbReference type="ARBA" id="ARBA00023125"/>
    </source>
</evidence>
<organism evidence="10 11">
    <name type="scientific">Streptomyces kunmingensis</name>
    <dbReference type="NCBI Taxonomy" id="68225"/>
    <lineage>
        <taxon>Bacteria</taxon>
        <taxon>Bacillati</taxon>
        <taxon>Actinomycetota</taxon>
        <taxon>Actinomycetes</taxon>
        <taxon>Kitasatosporales</taxon>
        <taxon>Streptomycetaceae</taxon>
        <taxon>Streptomyces</taxon>
    </lineage>
</organism>
<dbReference type="Proteomes" id="UP001352223">
    <property type="component" value="Unassembled WGS sequence"/>
</dbReference>
<evidence type="ECO:0000259" key="9">
    <source>
        <dbReference type="PROSITE" id="PS51755"/>
    </source>
</evidence>
<evidence type="ECO:0000313" key="11">
    <source>
        <dbReference type="Proteomes" id="UP001352223"/>
    </source>
</evidence>
<dbReference type="PROSITE" id="PS50005">
    <property type="entry name" value="TPR"/>
    <property type="match status" value="1"/>
</dbReference>
<evidence type="ECO:0000256" key="2">
    <source>
        <dbReference type="ARBA" id="ARBA00023012"/>
    </source>
</evidence>
<dbReference type="SMART" id="SM01043">
    <property type="entry name" value="BTAD"/>
    <property type="match status" value="1"/>
</dbReference>
<dbReference type="Pfam" id="PF13191">
    <property type="entry name" value="AAA_16"/>
    <property type="match status" value="1"/>
</dbReference>
<sequence>MGTLRFEILGPLRVTRGEDSGEKGFKPGSPQQQALLVQVLLCAGLGVSMRELVSGVWGDEPPNGAIANLRTYAWRLRRLLEPSPAEPRILVSVGDGYRLDASRCSVDADEAAALSQQAAEACESGQFDKAGNLVEDALGLWRGEPLARVPGPFAERQRERWSELRTVLLEQHYDLALQRGTHRAIVPELTALAAEHPDRERMHALLMRALHADGRRTEALALFQRVRRVLVDEQGMEPGREISEVHARILDDVGGERGDGSGSVSIARTVDHAGRTVSAETASAHLTVPDGAPYRTPSPPGEPSTARGPFPRVVPAQLPRPVPDFVGRADEVETLRTLLSASDRQGPPLAAVSGMGGIGKTSLVLHVAHLARALYPDGQLYVDLRGMDTDPEDPAIVLGAFLDGLGCPLHLLPDTVEARARLLRTLLDGRRVLIVLDNAADAAQVRHLLPGSAGCAVLVTSRSQLPSLEGAVQLGLGRLLPEDAVALVGRIIGSDRLDAERVDVRALVGACGQLPLATRIVSARLAVRPAWPIATMTARLTDEVRRVSELRVGDLAVESAFDLSYRHLPAEQARAFRLIAAATSADVFPRSAAAVLHADEAQAEELLEALVSASMVESPTPGRYRIHDLLRAFGRARARAHDPAEADTAYENLLGYLLATACSAFAQLVPGDSVVSSIVSLGATGERFDDPQGARHWAREHFETAVLAALNCADRADLQPYRRLLPAAADLLVALSPFVGDLRHSQLASVALRVSEAAERHGDQRSFGRARWLSCSFALRAGRLTDAGRHAERAAPASRAVDDIPILRQVLNDLGLISVSLGDFEGAIAHYEKALVLARRLGHRSGEIATSLNAALAHVRLGRTDQALHCAETVLDAIGELDDDGALAYALYVKGVALSGAERHEEALAALTGALQACDRAGDEGRRVHVCHRLSDTLRCLGRLAEAGSMARRAIILARRRGDQRSEAQALLVCGRVSVDRGDPEGARVYGEQALALFERLSLPERREAELLVEAVGGSSH</sequence>
<feature type="DNA-binding region" description="OmpR/PhoB-type" evidence="7">
    <location>
        <begin position="1"/>
        <end position="101"/>
    </location>
</feature>
<dbReference type="InterPro" id="IPR036388">
    <property type="entry name" value="WH-like_DNA-bd_sf"/>
</dbReference>
<comment type="caution">
    <text evidence="10">The sequence shown here is derived from an EMBL/GenBank/DDBJ whole genome shotgun (WGS) entry which is preliminary data.</text>
</comment>
<dbReference type="Pfam" id="PF13374">
    <property type="entry name" value="TPR_10"/>
    <property type="match status" value="1"/>
</dbReference>
<dbReference type="RefSeq" id="WP_324773016.1">
    <property type="nucleotide sequence ID" value="NZ_BAAATS010000032.1"/>
</dbReference>
<dbReference type="Gene3D" id="3.40.50.300">
    <property type="entry name" value="P-loop containing nucleotide triphosphate hydrolases"/>
    <property type="match status" value="1"/>
</dbReference>
<dbReference type="PROSITE" id="PS51755">
    <property type="entry name" value="OMPR_PHOB"/>
    <property type="match status" value="1"/>
</dbReference>
<dbReference type="InterPro" id="IPR005158">
    <property type="entry name" value="BTAD"/>
</dbReference>
<evidence type="ECO:0000256" key="3">
    <source>
        <dbReference type="ARBA" id="ARBA00023015"/>
    </source>
</evidence>
<keyword evidence="5" id="KW-0804">Transcription</keyword>
<dbReference type="CDD" id="cd15831">
    <property type="entry name" value="BTAD"/>
    <property type="match status" value="1"/>
</dbReference>
<evidence type="ECO:0000313" key="10">
    <source>
        <dbReference type="EMBL" id="MEB3965080.1"/>
    </source>
</evidence>
<dbReference type="SMART" id="SM00028">
    <property type="entry name" value="TPR"/>
    <property type="match status" value="5"/>
</dbReference>
<keyword evidence="2" id="KW-0902">Two-component regulatory system</keyword>
<dbReference type="InterPro" id="IPR041664">
    <property type="entry name" value="AAA_16"/>
</dbReference>
<accession>A0ABU6CK29</accession>
<keyword evidence="11" id="KW-1185">Reference proteome</keyword>
<evidence type="ECO:0000256" key="1">
    <source>
        <dbReference type="ARBA" id="ARBA00005820"/>
    </source>
</evidence>
<feature type="domain" description="OmpR/PhoB-type" evidence="9">
    <location>
        <begin position="1"/>
        <end position="101"/>
    </location>
</feature>
<evidence type="ECO:0000256" key="8">
    <source>
        <dbReference type="SAM" id="MobiDB-lite"/>
    </source>
</evidence>
<dbReference type="SMART" id="SM00862">
    <property type="entry name" value="Trans_reg_C"/>
    <property type="match status" value="1"/>
</dbReference>
<comment type="similarity">
    <text evidence="1">Belongs to the AfsR/DnrI/RedD regulatory family.</text>
</comment>
<dbReference type="PRINTS" id="PR00364">
    <property type="entry name" value="DISEASERSIST"/>
</dbReference>
<keyword evidence="4 7" id="KW-0238">DNA-binding</keyword>
<dbReference type="EMBL" id="JAOZYB010000323">
    <property type="protein sequence ID" value="MEB3965080.1"/>
    <property type="molecule type" value="Genomic_DNA"/>
</dbReference>
<protein>
    <submittedName>
        <fullName evidence="10">AAA family ATPase</fullName>
    </submittedName>
</protein>
<dbReference type="InterPro" id="IPR019734">
    <property type="entry name" value="TPR_rpt"/>
</dbReference>
<keyword evidence="6" id="KW-0802">TPR repeat</keyword>
<dbReference type="InterPro" id="IPR011990">
    <property type="entry name" value="TPR-like_helical_dom_sf"/>
</dbReference>
<evidence type="ECO:0000256" key="7">
    <source>
        <dbReference type="PROSITE-ProRule" id="PRU01091"/>
    </source>
</evidence>
<dbReference type="InterPro" id="IPR051677">
    <property type="entry name" value="AfsR-DnrI-RedD_regulator"/>
</dbReference>
<dbReference type="SUPFAM" id="SSF46894">
    <property type="entry name" value="C-terminal effector domain of the bipartite response regulators"/>
    <property type="match status" value="1"/>
</dbReference>
<keyword evidence="3" id="KW-0805">Transcription regulation</keyword>